<name>A0A921LEA7_9FIRM</name>
<dbReference type="Gene3D" id="1.10.287.130">
    <property type="match status" value="1"/>
</dbReference>
<evidence type="ECO:0000256" key="8">
    <source>
        <dbReference type="ARBA" id="ARBA00022777"/>
    </source>
</evidence>
<feature type="transmembrane region" description="Helical" evidence="14">
    <location>
        <begin position="12"/>
        <end position="35"/>
    </location>
</feature>
<dbReference type="OrthoDB" id="9792991at2"/>
<dbReference type="GO" id="GO:0005524">
    <property type="term" value="F:ATP binding"/>
    <property type="evidence" value="ECO:0007669"/>
    <property type="project" value="UniProtKB-KW"/>
</dbReference>
<dbReference type="InterPro" id="IPR003661">
    <property type="entry name" value="HisK_dim/P_dom"/>
</dbReference>
<keyword evidence="10 14" id="KW-1133">Transmembrane helix</keyword>
<evidence type="ECO:0000256" key="13">
    <source>
        <dbReference type="SAM" id="MobiDB-lite"/>
    </source>
</evidence>
<proteinExistence type="predicted"/>
<keyword evidence="12 14" id="KW-0472">Membrane</keyword>
<dbReference type="SUPFAM" id="SSF47384">
    <property type="entry name" value="Homodimeric domain of signal transducing histidine kinase"/>
    <property type="match status" value="1"/>
</dbReference>
<dbReference type="Proteomes" id="UP000769156">
    <property type="component" value="Unassembled WGS sequence"/>
</dbReference>
<dbReference type="InterPro" id="IPR004358">
    <property type="entry name" value="Sig_transdc_His_kin-like_C"/>
</dbReference>
<comment type="caution">
    <text evidence="16">The sequence shown here is derived from an EMBL/GenBank/DDBJ whole genome shotgun (WGS) entry which is preliminary data.</text>
</comment>
<dbReference type="SMART" id="SM00388">
    <property type="entry name" value="HisKA"/>
    <property type="match status" value="1"/>
</dbReference>
<organism evidence="16 17">
    <name type="scientific">Lachnoclostridium phocaeense</name>
    <dbReference type="NCBI Taxonomy" id="1871021"/>
    <lineage>
        <taxon>Bacteria</taxon>
        <taxon>Bacillati</taxon>
        <taxon>Bacillota</taxon>
        <taxon>Clostridia</taxon>
        <taxon>Lachnospirales</taxon>
        <taxon>Lachnospiraceae</taxon>
    </lineage>
</organism>
<evidence type="ECO:0000256" key="1">
    <source>
        <dbReference type="ARBA" id="ARBA00000085"/>
    </source>
</evidence>
<dbReference type="PANTHER" id="PTHR45453:SF1">
    <property type="entry name" value="PHOSPHATE REGULON SENSOR PROTEIN PHOR"/>
    <property type="match status" value="1"/>
</dbReference>
<dbReference type="InterPro" id="IPR050351">
    <property type="entry name" value="BphY/WalK/GraS-like"/>
</dbReference>
<dbReference type="PROSITE" id="PS50109">
    <property type="entry name" value="HIS_KIN"/>
    <property type="match status" value="1"/>
</dbReference>
<dbReference type="PRINTS" id="PR00344">
    <property type="entry name" value="BCTRLSENSOR"/>
</dbReference>
<keyword evidence="6 14" id="KW-0812">Transmembrane</keyword>
<dbReference type="SMART" id="SM00387">
    <property type="entry name" value="HATPase_c"/>
    <property type="match status" value="1"/>
</dbReference>
<gene>
    <name evidence="16" type="ORF">K8V82_08380</name>
</gene>
<comment type="subcellular location">
    <subcellularLocation>
        <location evidence="2">Membrane</location>
    </subcellularLocation>
</comment>
<evidence type="ECO:0000256" key="12">
    <source>
        <dbReference type="ARBA" id="ARBA00023136"/>
    </source>
</evidence>
<evidence type="ECO:0000256" key="14">
    <source>
        <dbReference type="SAM" id="Phobius"/>
    </source>
</evidence>
<evidence type="ECO:0000313" key="17">
    <source>
        <dbReference type="Proteomes" id="UP000769156"/>
    </source>
</evidence>
<dbReference type="InterPro" id="IPR005467">
    <property type="entry name" value="His_kinase_dom"/>
</dbReference>
<dbReference type="Gene3D" id="3.30.565.10">
    <property type="entry name" value="Histidine kinase-like ATPase, C-terminal domain"/>
    <property type="match status" value="1"/>
</dbReference>
<evidence type="ECO:0000256" key="11">
    <source>
        <dbReference type="ARBA" id="ARBA00023012"/>
    </source>
</evidence>
<dbReference type="Pfam" id="PF02518">
    <property type="entry name" value="HATPase_c"/>
    <property type="match status" value="1"/>
</dbReference>
<dbReference type="GO" id="GO:0000155">
    <property type="term" value="F:phosphorelay sensor kinase activity"/>
    <property type="evidence" value="ECO:0007669"/>
    <property type="project" value="InterPro"/>
</dbReference>
<reference evidence="16" key="1">
    <citation type="journal article" date="2021" name="PeerJ">
        <title>Extensive microbial diversity within the chicken gut microbiome revealed by metagenomics and culture.</title>
        <authorList>
            <person name="Gilroy R."/>
            <person name="Ravi A."/>
            <person name="Getino M."/>
            <person name="Pursley I."/>
            <person name="Horton D.L."/>
            <person name="Alikhan N.F."/>
            <person name="Baker D."/>
            <person name="Gharbi K."/>
            <person name="Hall N."/>
            <person name="Watson M."/>
            <person name="Adriaenssens E.M."/>
            <person name="Foster-Nyarko E."/>
            <person name="Jarju S."/>
            <person name="Secka A."/>
            <person name="Antonio M."/>
            <person name="Oren A."/>
            <person name="Chaudhuri R.R."/>
            <person name="La Ragione R."/>
            <person name="Hildebrand F."/>
            <person name="Pallen M.J."/>
        </authorList>
    </citation>
    <scope>NUCLEOTIDE SEQUENCE</scope>
    <source>
        <strain evidence="16">ChiSjej5B23-16112</strain>
    </source>
</reference>
<protein>
    <recommendedName>
        <fullName evidence="3">histidine kinase</fullName>
        <ecNumber evidence="3">2.7.13.3</ecNumber>
    </recommendedName>
</protein>
<evidence type="ECO:0000256" key="7">
    <source>
        <dbReference type="ARBA" id="ARBA00022741"/>
    </source>
</evidence>
<reference evidence="16" key="2">
    <citation type="submission" date="2021-09" db="EMBL/GenBank/DDBJ databases">
        <authorList>
            <person name="Gilroy R."/>
        </authorList>
    </citation>
    <scope>NUCLEOTIDE SEQUENCE</scope>
    <source>
        <strain evidence="16">ChiSjej5B23-16112</strain>
    </source>
</reference>
<sequence>MKSNYRKLKFSILLQTVLVTALTVLVGGFLLNYVIDGVYNDSFATAFVKILTTFHVEEQTAIDLYWQLIGDNKEFFMIVGFLLLFALFFYVALSKMTKYLDQVGDGIENIISESTEPIHLITELKPIEIRLNEIKATLKRQDLEAIESEKKKNDLVLFLAHDLKTPLTSVVAYLAMLDAHPDMPEEERAKYIHISLEKATRLGELINEFFDITKFNLQDIELEPVELNLSMMLEQIADELYGVLQEKQLTCEVETEDDLVVYCDPDKLARVFDNILRNAVAYCYAGTTIQISARRKNKEVEITFSNRGKKIPGTKLQTIFEKFYRLDDSRSSETGGAGLGLAIAKEIVELHGGRIMARSDDEKTQFIVTLPSGKEQEEKEENEVHTHRGRAFRGASRGRKGIQRGAKRRNLGKLPKTDQSLQK</sequence>
<dbReference type="PANTHER" id="PTHR45453">
    <property type="entry name" value="PHOSPHATE REGULON SENSOR PROTEIN PHOR"/>
    <property type="match status" value="1"/>
</dbReference>
<dbReference type="FunFam" id="3.30.565.10:FF:000013">
    <property type="entry name" value="Two-component sensor histidine kinase"/>
    <property type="match status" value="1"/>
</dbReference>
<keyword evidence="11" id="KW-0902">Two-component regulatory system</keyword>
<feature type="compositionally biased region" description="Basic and acidic residues" evidence="13">
    <location>
        <begin position="374"/>
        <end position="386"/>
    </location>
</feature>
<dbReference type="GO" id="GO:0004721">
    <property type="term" value="F:phosphoprotein phosphatase activity"/>
    <property type="evidence" value="ECO:0007669"/>
    <property type="project" value="TreeGrafter"/>
</dbReference>
<evidence type="ECO:0000256" key="4">
    <source>
        <dbReference type="ARBA" id="ARBA00022553"/>
    </source>
</evidence>
<keyword evidence="5" id="KW-0808">Transferase</keyword>
<evidence type="ECO:0000256" key="6">
    <source>
        <dbReference type="ARBA" id="ARBA00022692"/>
    </source>
</evidence>
<keyword evidence="4" id="KW-0597">Phosphoprotein</keyword>
<feature type="region of interest" description="Disordered" evidence="13">
    <location>
        <begin position="370"/>
        <end position="423"/>
    </location>
</feature>
<comment type="catalytic activity">
    <reaction evidence="1">
        <text>ATP + protein L-histidine = ADP + protein N-phospho-L-histidine.</text>
        <dbReference type="EC" id="2.7.13.3"/>
    </reaction>
</comment>
<dbReference type="AlphaFoldDB" id="A0A921LEA7"/>
<feature type="transmembrane region" description="Helical" evidence="14">
    <location>
        <begin position="75"/>
        <end position="93"/>
    </location>
</feature>
<evidence type="ECO:0000259" key="15">
    <source>
        <dbReference type="PROSITE" id="PS50109"/>
    </source>
</evidence>
<dbReference type="CDD" id="cd00082">
    <property type="entry name" value="HisKA"/>
    <property type="match status" value="1"/>
</dbReference>
<dbReference type="InterPro" id="IPR003594">
    <property type="entry name" value="HATPase_dom"/>
</dbReference>
<dbReference type="SUPFAM" id="SSF55874">
    <property type="entry name" value="ATPase domain of HSP90 chaperone/DNA topoisomerase II/histidine kinase"/>
    <property type="match status" value="1"/>
</dbReference>
<keyword evidence="8 16" id="KW-0418">Kinase</keyword>
<evidence type="ECO:0000256" key="10">
    <source>
        <dbReference type="ARBA" id="ARBA00022989"/>
    </source>
</evidence>
<feature type="domain" description="Histidine kinase" evidence="15">
    <location>
        <begin position="158"/>
        <end position="374"/>
    </location>
</feature>
<evidence type="ECO:0000256" key="3">
    <source>
        <dbReference type="ARBA" id="ARBA00012438"/>
    </source>
</evidence>
<keyword evidence="7" id="KW-0547">Nucleotide-binding</keyword>
<dbReference type="EMBL" id="DYVY01000136">
    <property type="protein sequence ID" value="HJF94795.1"/>
    <property type="molecule type" value="Genomic_DNA"/>
</dbReference>
<dbReference type="InterPro" id="IPR036890">
    <property type="entry name" value="HATPase_C_sf"/>
</dbReference>
<evidence type="ECO:0000256" key="2">
    <source>
        <dbReference type="ARBA" id="ARBA00004370"/>
    </source>
</evidence>
<dbReference type="GO" id="GO:0016036">
    <property type="term" value="P:cellular response to phosphate starvation"/>
    <property type="evidence" value="ECO:0007669"/>
    <property type="project" value="TreeGrafter"/>
</dbReference>
<evidence type="ECO:0000313" key="16">
    <source>
        <dbReference type="EMBL" id="HJF94795.1"/>
    </source>
</evidence>
<dbReference type="InterPro" id="IPR036097">
    <property type="entry name" value="HisK_dim/P_sf"/>
</dbReference>
<dbReference type="GO" id="GO:0005886">
    <property type="term" value="C:plasma membrane"/>
    <property type="evidence" value="ECO:0007669"/>
    <property type="project" value="TreeGrafter"/>
</dbReference>
<dbReference type="Pfam" id="PF00512">
    <property type="entry name" value="HisKA"/>
    <property type="match status" value="1"/>
</dbReference>
<feature type="compositionally biased region" description="Basic residues" evidence="13">
    <location>
        <begin position="387"/>
        <end position="411"/>
    </location>
</feature>
<evidence type="ECO:0000256" key="5">
    <source>
        <dbReference type="ARBA" id="ARBA00022679"/>
    </source>
</evidence>
<accession>A0A921LEA7</accession>
<keyword evidence="9" id="KW-0067">ATP-binding</keyword>
<dbReference type="EC" id="2.7.13.3" evidence="3"/>
<dbReference type="RefSeq" id="WP_076780166.1">
    <property type="nucleotide sequence ID" value="NZ_CALKQL010000022.1"/>
</dbReference>
<evidence type="ECO:0000256" key="9">
    <source>
        <dbReference type="ARBA" id="ARBA00022840"/>
    </source>
</evidence>